<dbReference type="RefSeq" id="WP_343780323.1">
    <property type="nucleotide sequence ID" value="NZ_BAAADQ010000015.1"/>
</dbReference>
<reference evidence="2" key="1">
    <citation type="journal article" date="2014" name="Int. J. Syst. Evol. Microbiol.">
        <title>Complete genome sequence of Corynebacterium casei LMG S-19264T (=DSM 44701T), isolated from a smear-ripened cheese.</title>
        <authorList>
            <consortium name="US DOE Joint Genome Institute (JGI-PGF)"/>
            <person name="Walter F."/>
            <person name="Albersmeier A."/>
            <person name="Kalinowski J."/>
            <person name="Ruckert C."/>
        </authorList>
    </citation>
    <scope>NUCLEOTIDE SEQUENCE</scope>
    <source>
        <strain evidence="2">JCM 14265</strain>
    </source>
</reference>
<sequence length="85" mass="8819">MNDDDPVSDRRKRDDIMAKLGLLTSVGGLLVSAVGTLLLFLHATSEYHSAIQDMGTIAVAYLGLVLLGVSMSVTGVALLSSGKGD</sequence>
<feature type="transmembrane region" description="Helical" evidence="1">
    <location>
        <begin position="20"/>
        <end position="43"/>
    </location>
</feature>
<dbReference type="EMBL" id="JBEDNW010000002">
    <property type="protein sequence ID" value="MEZ3166455.1"/>
    <property type="molecule type" value="Genomic_DNA"/>
</dbReference>
<gene>
    <name evidence="3" type="ORF">ABNG02_03825</name>
    <name evidence="2" type="ORF">GCM10008994_28900</name>
</gene>
<keyword evidence="1" id="KW-0472">Membrane</keyword>
<comment type="caution">
    <text evidence="2">The sequence shown here is derived from an EMBL/GenBank/DDBJ whole genome shotgun (WGS) entry which is preliminary data.</text>
</comment>
<evidence type="ECO:0000256" key="1">
    <source>
        <dbReference type="SAM" id="Phobius"/>
    </source>
</evidence>
<evidence type="ECO:0000313" key="4">
    <source>
        <dbReference type="Proteomes" id="UP001501425"/>
    </source>
</evidence>
<dbReference type="Proteomes" id="UP001501425">
    <property type="component" value="Unassembled WGS sequence"/>
</dbReference>
<name>A0AAV3SWA2_9EURY</name>
<protein>
    <submittedName>
        <fullName evidence="2">Uncharacterized protein</fullName>
    </submittedName>
</protein>
<evidence type="ECO:0000313" key="2">
    <source>
        <dbReference type="EMBL" id="GAA0552154.1"/>
    </source>
</evidence>
<keyword evidence="1" id="KW-0812">Transmembrane</keyword>
<proteinExistence type="predicted"/>
<keyword evidence="5" id="KW-1185">Reference proteome</keyword>
<reference evidence="3 5" key="3">
    <citation type="submission" date="2024-06" db="EMBL/GenBank/DDBJ databases">
        <title>Halorubrum miltondacostae sp. nov., a potential PHA producer isolated from an inland solar saltern in Rio Maior, Portugal.</title>
        <authorList>
            <person name="Albuquerque L."/>
            <person name="Viver T."/>
            <person name="Barroso C."/>
            <person name="Claudino R."/>
            <person name="Galvan M."/>
            <person name="Simoes G."/>
            <person name="Lobo Da Cunha A."/>
            <person name="Egas C."/>
        </authorList>
    </citation>
    <scope>NUCLEOTIDE SEQUENCE [LARGE SCALE GENOMIC DNA]</scope>
    <source>
        <strain evidence="3 5">DSM 18646</strain>
    </source>
</reference>
<keyword evidence="1" id="KW-1133">Transmembrane helix</keyword>
<accession>A0AAV3SWA2</accession>
<reference evidence="2" key="2">
    <citation type="submission" date="2023-12" db="EMBL/GenBank/DDBJ databases">
        <authorList>
            <person name="Sun Q."/>
            <person name="Inoue M."/>
        </authorList>
    </citation>
    <scope>NUCLEOTIDE SEQUENCE</scope>
    <source>
        <strain evidence="2">JCM 14265</strain>
    </source>
</reference>
<dbReference type="EMBL" id="BAAADQ010000015">
    <property type="protein sequence ID" value="GAA0552154.1"/>
    <property type="molecule type" value="Genomic_DNA"/>
</dbReference>
<dbReference type="Proteomes" id="UP001567571">
    <property type="component" value="Unassembled WGS sequence"/>
</dbReference>
<organism evidence="2 4">
    <name type="scientific">Halorubrum ejinorense</name>
    <dbReference type="NCBI Taxonomy" id="425309"/>
    <lineage>
        <taxon>Archaea</taxon>
        <taxon>Methanobacteriati</taxon>
        <taxon>Methanobacteriota</taxon>
        <taxon>Stenosarchaea group</taxon>
        <taxon>Halobacteria</taxon>
        <taxon>Halobacteriales</taxon>
        <taxon>Haloferacaceae</taxon>
        <taxon>Halorubrum</taxon>
    </lineage>
</organism>
<dbReference type="AlphaFoldDB" id="A0AAV3SWA2"/>
<evidence type="ECO:0000313" key="3">
    <source>
        <dbReference type="EMBL" id="MEZ3166455.1"/>
    </source>
</evidence>
<feature type="transmembrane region" description="Helical" evidence="1">
    <location>
        <begin position="55"/>
        <end position="79"/>
    </location>
</feature>
<evidence type="ECO:0000313" key="5">
    <source>
        <dbReference type="Proteomes" id="UP001567571"/>
    </source>
</evidence>